<dbReference type="InterPro" id="IPR046348">
    <property type="entry name" value="SIS_dom_sf"/>
</dbReference>
<reference evidence="3" key="1">
    <citation type="submission" date="2022-10" db="EMBL/GenBank/DDBJ databases">
        <title>Puccinia triticina Genome sequencing and assembly.</title>
        <authorList>
            <person name="Li C."/>
        </authorList>
    </citation>
    <scope>NUCLEOTIDE SEQUENCE</scope>
    <source>
        <strain evidence="3">Pt15</strain>
    </source>
</reference>
<dbReference type="PANTHER" id="PTHR10937">
    <property type="entry name" value="GLUCOSAMINE--FRUCTOSE-6-PHOSPHATE AMINOTRANSFERASE, ISOMERIZING"/>
    <property type="match status" value="1"/>
</dbReference>
<evidence type="ECO:0000259" key="2">
    <source>
        <dbReference type="PROSITE" id="PS51464"/>
    </source>
</evidence>
<feature type="domain" description="SIS" evidence="2">
    <location>
        <begin position="1"/>
        <end position="148"/>
    </location>
</feature>
<name>A0ABY7CSN3_9BASI</name>
<dbReference type="Gene3D" id="3.40.50.10490">
    <property type="entry name" value="Glucose-6-phosphate isomerase like protein, domain 1"/>
    <property type="match status" value="2"/>
</dbReference>
<sequence>MLWPVKHASSRNPFRFQPTRCKILPHRRHETLSHRRHKIPSYQRCPIFQDGTCVSQSGETADTILAMRYCLERGALDVGVVDVVGSTISRKTHCGLHINAGPEIGVASTKAYTSQHSEGILPGELKHGPLALIDENMPVLLIMTKDSLYPKVQLALQQLTTRKGSPIVIANKGDTGLIAADSTRILRVPQTVDYLQGLLDLTIIPMQLLSYRITMYMPYFSCSFHSPRNDLLLFLRGASKLERCRRRLPPKLGQEYYCQIEQPISQKQ</sequence>
<keyword evidence="1" id="KW-0677">Repeat</keyword>
<gene>
    <name evidence="3" type="ORF">PtA15_8A262</name>
</gene>
<dbReference type="PROSITE" id="PS51464">
    <property type="entry name" value="SIS"/>
    <property type="match status" value="1"/>
</dbReference>
<dbReference type="EMBL" id="CP110428">
    <property type="protein sequence ID" value="WAQ87358.1"/>
    <property type="molecule type" value="Genomic_DNA"/>
</dbReference>
<protein>
    <recommendedName>
        <fullName evidence="2">SIS domain-containing protein</fullName>
    </recommendedName>
</protein>
<evidence type="ECO:0000256" key="1">
    <source>
        <dbReference type="ARBA" id="ARBA00022737"/>
    </source>
</evidence>
<dbReference type="Pfam" id="PF01380">
    <property type="entry name" value="SIS"/>
    <property type="match status" value="2"/>
</dbReference>
<dbReference type="InterPro" id="IPR035490">
    <property type="entry name" value="GlmS/FrlB_SIS"/>
</dbReference>
<dbReference type="CDD" id="cd05009">
    <property type="entry name" value="SIS_GlmS_GlmD_2"/>
    <property type="match status" value="1"/>
</dbReference>
<dbReference type="Proteomes" id="UP001164743">
    <property type="component" value="Chromosome 8A"/>
</dbReference>
<evidence type="ECO:0000313" key="4">
    <source>
        <dbReference type="Proteomes" id="UP001164743"/>
    </source>
</evidence>
<proteinExistence type="predicted"/>
<evidence type="ECO:0000313" key="3">
    <source>
        <dbReference type="EMBL" id="WAQ87358.1"/>
    </source>
</evidence>
<dbReference type="PANTHER" id="PTHR10937:SF0">
    <property type="entry name" value="GLUTAMINE--FRUCTOSE-6-PHOSPHATE TRANSAMINASE (ISOMERIZING)"/>
    <property type="match status" value="1"/>
</dbReference>
<dbReference type="GeneID" id="77812568"/>
<dbReference type="InterPro" id="IPR001347">
    <property type="entry name" value="SIS_dom"/>
</dbReference>
<keyword evidence="4" id="KW-1185">Reference proteome</keyword>
<dbReference type="InterPro" id="IPR035466">
    <property type="entry name" value="GlmS/AgaS_SIS"/>
</dbReference>
<accession>A0ABY7CSN3</accession>
<dbReference type="RefSeq" id="XP_053022913.1">
    <property type="nucleotide sequence ID" value="XM_053171673.1"/>
</dbReference>
<dbReference type="CDD" id="cd05008">
    <property type="entry name" value="SIS_GlmS_GlmD_1"/>
    <property type="match status" value="1"/>
</dbReference>
<dbReference type="SUPFAM" id="SSF53697">
    <property type="entry name" value="SIS domain"/>
    <property type="match status" value="1"/>
</dbReference>
<organism evidence="3 4">
    <name type="scientific">Puccinia triticina</name>
    <dbReference type="NCBI Taxonomy" id="208348"/>
    <lineage>
        <taxon>Eukaryota</taxon>
        <taxon>Fungi</taxon>
        <taxon>Dikarya</taxon>
        <taxon>Basidiomycota</taxon>
        <taxon>Pucciniomycotina</taxon>
        <taxon>Pucciniomycetes</taxon>
        <taxon>Pucciniales</taxon>
        <taxon>Pucciniaceae</taxon>
        <taxon>Puccinia</taxon>
    </lineage>
</organism>